<dbReference type="InterPro" id="IPR020841">
    <property type="entry name" value="PKS_Beta-ketoAc_synthase_dom"/>
</dbReference>
<comment type="similarity">
    <text evidence="3">Belongs to the thiolase-like superfamily. Beta-ketoacyl-ACP synthases family.</text>
</comment>
<reference evidence="6 7" key="1">
    <citation type="submission" date="2019-07" db="EMBL/GenBank/DDBJ databases">
        <title>Draft genome for Streptomyces benahoarensis MZ03-48.</title>
        <authorList>
            <person name="Gonzalez-Pimentel J.L."/>
        </authorList>
    </citation>
    <scope>NUCLEOTIDE SEQUENCE [LARGE SCALE GENOMIC DNA]</scope>
    <source>
        <strain evidence="6 7">MZ03-48</strain>
    </source>
</reference>
<evidence type="ECO:0000259" key="5">
    <source>
        <dbReference type="PROSITE" id="PS52004"/>
    </source>
</evidence>
<dbReference type="InterPro" id="IPR014031">
    <property type="entry name" value="Ketoacyl_synth_C"/>
</dbReference>
<dbReference type="GO" id="GO:0006633">
    <property type="term" value="P:fatty acid biosynthetic process"/>
    <property type="evidence" value="ECO:0007669"/>
    <property type="project" value="TreeGrafter"/>
</dbReference>
<keyword evidence="3" id="KW-0808">Transferase</keyword>
<evidence type="ECO:0000256" key="3">
    <source>
        <dbReference type="RuleBase" id="RU003694"/>
    </source>
</evidence>
<dbReference type="Pfam" id="PF00109">
    <property type="entry name" value="ketoacyl-synt"/>
    <property type="match status" value="1"/>
</dbReference>
<evidence type="ECO:0000256" key="4">
    <source>
        <dbReference type="SAM" id="MobiDB-lite"/>
    </source>
</evidence>
<evidence type="ECO:0000256" key="2">
    <source>
        <dbReference type="ARBA" id="ARBA00022553"/>
    </source>
</evidence>
<feature type="region of interest" description="Disordered" evidence="4">
    <location>
        <begin position="277"/>
        <end position="298"/>
    </location>
</feature>
<name>A0A553XQL3_9ACTN</name>
<dbReference type="SUPFAM" id="SSF53901">
    <property type="entry name" value="Thiolase-like"/>
    <property type="match status" value="2"/>
</dbReference>
<dbReference type="AlphaFoldDB" id="A0A553XQL3"/>
<keyword evidence="7" id="KW-1185">Reference proteome</keyword>
<feature type="region of interest" description="Disordered" evidence="4">
    <location>
        <begin position="375"/>
        <end position="406"/>
    </location>
</feature>
<organism evidence="6 7">
    <name type="scientific">Streptomyces benahoarensis</name>
    <dbReference type="NCBI Taxonomy" id="2595054"/>
    <lineage>
        <taxon>Bacteria</taxon>
        <taxon>Bacillati</taxon>
        <taxon>Actinomycetota</taxon>
        <taxon>Actinomycetes</taxon>
        <taxon>Kitasatosporales</taxon>
        <taxon>Streptomycetaceae</taxon>
        <taxon>Streptomyces</taxon>
    </lineage>
</organism>
<dbReference type="SMART" id="SM00825">
    <property type="entry name" value="PKS_KS"/>
    <property type="match status" value="1"/>
</dbReference>
<evidence type="ECO:0000313" key="7">
    <source>
        <dbReference type="Proteomes" id="UP000320888"/>
    </source>
</evidence>
<dbReference type="InterPro" id="IPR014030">
    <property type="entry name" value="Ketoacyl_synth_N"/>
</dbReference>
<dbReference type="EMBL" id="VKLS01000750">
    <property type="protein sequence ID" value="TSB19291.1"/>
    <property type="molecule type" value="Genomic_DNA"/>
</dbReference>
<dbReference type="PANTHER" id="PTHR43775:SF37">
    <property type="entry name" value="SI:DKEY-61P9.11"/>
    <property type="match status" value="1"/>
</dbReference>
<dbReference type="GO" id="GO:0004312">
    <property type="term" value="F:fatty acid synthase activity"/>
    <property type="evidence" value="ECO:0007669"/>
    <property type="project" value="TreeGrafter"/>
</dbReference>
<dbReference type="PANTHER" id="PTHR43775">
    <property type="entry name" value="FATTY ACID SYNTHASE"/>
    <property type="match status" value="1"/>
</dbReference>
<sequence length="536" mass="53825">MGIASEVDTGAGRTAPEEADAIAVVGLSCRFPGVDGPDTFWRLLHDGPGASDASGGPGGGRRSGGAARWFGPETLGVPAEDIGAPDPRQRLSVDLAREALESAGILPEGLAGSGTGVFMGASECPRSTGRGAAGADRSTLASRLSAALGLRGPSLVVDTARSSALTAVHLACLALRAGECEEALAGGITVRRASSGVTAEDADGGLLVLKTLRRALADGDTVHCLIRGGAVNHDGGATAGPGAAQEEAARRARAHARVDAAAVRFVELAATASPVRSAVPAGSGGRPVREPLPADAGPRPEGAAAALLKTVLRLRASAHVTGEAPAWTGAPEGAGRAVVPLSRRGSEPVLAGVGAYGDGGTCHLVLSDWARRPAPAPGAAVNGVRPGAAGTRRADAEPATSPADTAATLRARAARGQRLCPSRGRGTRLGAARGARLRARTVDGRRARTGGGKGRLRQGPAPLGGHRLGLRTRSRVGLGVGGVPRPAPPLQLRPGGRTVVHALPTIRPHLRGPPPPRGPCARRRHAPPRSDSTSSL</sequence>
<gene>
    <name evidence="6" type="ORF">FNZ23_29300</name>
</gene>
<keyword evidence="1" id="KW-0596">Phosphopantetheine</keyword>
<dbReference type="InterPro" id="IPR050091">
    <property type="entry name" value="PKS_NRPS_Biosynth_Enz"/>
</dbReference>
<dbReference type="CDD" id="cd00833">
    <property type="entry name" value="PKS"/>
    <property type="match status" value="1"/>
</dbReference>
<dbReference type="Gene3D" id="3.40.47.10">
    <property type="match status" value="2"/>
</dbReference>
<feature type="region of interest" description="Disordered" evidence="4">
    <location>
        <begin position="505"/>
        <end position="536"/>
    </location>
</feature>
<feature type="region of interest" description="Disordered" evidence="4">
    <location>
        <begin position="45"/>
        <end position="68"/>
    </location>
</feature>
<accession>A0A553XQL3</accession>
<protein>
    <submittedName>
        <fullName evidence="6">Polyketide synthase</fullName>
    </submittedName>
</protein>
<evidence type="ECO:0000256" key="1">
    <source>
        <dbReference type="ARBA" id="ARBA00022450"/>
    </source>
</evidence>
<feature type="domain" description="Ketosynthase family 3 (KS3)" evidence="5">
    <location>
        <begin position="19"/>
        <end position="369"/>
    </location>
</feature>
<feature type="compositionally biased region" description="Low complexity" evidence="4">
    <location>
        <begin position="377"/>
        <end position="390"/>
    </location>
</feature>
<keyword evidence="2" id="KW-0597">Phosphoprotein</keyword>
<dbReference type="InterPro" id="IPR016039">
    <property type="entry name" value="Thiolase-like"/>
</dbReference>
<comment type="caution">
    <text evidence="6">The sequence shown here is derived from an EMBL/GenBank/DDBJ whole genome shotgun (WGS) entry which is preliminary data.</text>
</comment>
<dbReference type="PROSITE" id="PS52004">
    <property type="entry name" value="KS3_2"/>
    <property type="match status" value="1"/>
</dbReference>
<proteinExistence type="inferred from homology"/>
<dbReference type="RefSeq" id="WP_143945547.1">
    <property type="nucleotide sequence ID" value="NZ_VKLS01000750.1"/>
</dbReference>
<feature type="region of interest" description="Disordered" evidence="4">
    <location>
        <begin position="445"/>
        <end position="468"/>
    </location>
</feature>
<evidence type="ECO:0000313" key="6">
    <source>
        <dbReference type="EMBL" id="TSB19291.1"/>
    </source>
</evidence>
<dbReference type="Pfam" id="PF02801">
    <property type="entry name" value="Ketoacyl-synt_C"/>
    <property type="match status" value="1"/>
</dbReference>
<dbReference type="Proteomes" id="UP000320888">
    <property type="component" value="Unassembled WGS sequence"/>
</dbReference>